<reference evidence="1 2" key="1">
    <citation type="submission" date="2017-03" db="EMBL/GenBank/DDBJ databases">
        <authorList>
            <person name="Afonso C.L."/>
            <person name="Miller P.J."/>
            <person name="Scott M.A."/>
            <person name="Spackman E."/>
            <person name="Goraichik I."/>
            <person name="Dimitrov K.M."/>
            <person name="Suarez D.L."/>
            <person name="Swayne D.E."/>
        </authorList>
    </citation>
    <scope>NUCLEOTIDE SEQUENCE [LARGE SCALE GENOMIC DNA]</scope>
    <source>
        <strain evidence="1">PRJEB14757</strain>
    </source>
</reference>
<organism evidence="1 2">
    <name type="scientific">Desulfamplus magnetovallimortis</name>
    <dbReference type="NCBI Taxonomy" id="1246637"/>
    <lineage>
        <taxon>Bacteria</taxon>
        <taxon>Pseudomonadati</taxon>
        <taxon>Thermodesulfobacteriota</taxon>
        <taxon>Desulfobacteria</taxon>
        <taxon>Desulfobacterales</taxon>
        <taxon>Desulfobacteraceae</taxon>
        <taxon>Desulfamplus</taxon>
    </lineage>
</organism>
<dbReference type="EMBL" id="FWEV01000076">
    <property type="protein sequence ID" value="SLM28992.1"/>
    <property type="molecule type" value="Genomic_DNA"/>
</dbReference>
<dbReference type="Proteomes" id="UP000191931">
    <property type="component" value="Unassembled WGS sequence"/>
</dbReference>
<sequence length="59" mass="6586">MPVISYEEGLLERLQDPEYASAYIAEALMDGDQEVIRIAFQDVINANKLSLEINSKEAA</sequence>
<accession>A0A1W1H951</accession>
<protein>
    <submittedName>
        <fullName evidence="1">Putative transcriptional regulator</fullName>
    </submittedName>
</protein>
<dbReference type="RefSeq" id="WP_080805607.1">
    <property type="nucleotide sequence ID" value="NZ_LT828551.1"/>
</dbReference>
<name>A0A1W1H951_9BACT</name>
<proteinExistence type="predicted"/>
<dbReference type="OrthoDB" id="9798416at2"/>
<keyword evidence="2" id="KW-1185">Reference proteome</keyword>
<evidence type="ECO:0000313" key="1">
    <source>
        <dbReference type="EMBL" id="SLM28992.1"/>
    </source>
</evidence>
<gene>
    <name evidence="1" type="ORF">MTBBW1_1670008</name>
</gene>
<dbReference type="AlphaFoldDB" id="A0A1W1H951"/>
<evidence type="ECO:0000313" key="2">
    <source>
        <dbReference type="Proteomes" id="UP000191931"/>
    </source>
</evidence>